<proteinExistence type="predicted"/>
<dbReference type="AlphaFoldDB" id="B9TLM1"/>
<organism evidence="1 2">
    <name type="scientific">Ricinus communis</name>
    <name type="common">Castor bean</name>
    <dbReference type="NCBI Taxonomy" id="3988"/>
    <lineage>
        <taxon>Eukaryota</taxon>
        <taxon>Viridiplantae</taxon>
        <taxon>Streptophyta</taxon>
        <taxon>Embryophyta</taxon>
        <taxon>Tracheophyta</taxon>
        <taxon>Spermatophyta</taxon>
        <taxon>Magnoliopsida</taxon>
        <taxon>eudicotyledons</taxon>
        <taxon>Gunneridae</taxon>
        <taxon>Pentapetalae</taxon>
        <taxon>rosids</taxon>
        <taxon>fabids</taxon>
        <taxon>Malpighiales</taxon>
        <taxon>Euphorbiaceae</taxon>
        <taxon>Acalyphoideae</taxon>
        <taxon>Acalypheae</taxon>
        <taxon>Ricinus</taxon>
    </lineage>
</organism>
<dbReference type="EMBL" id="EQ987121">
    <property type="protein sequence ID" value="EEF23243.1"/>
    <property type="molecule type" value="Genomic_DNA"/>
</dbReference>
<keyword evidence="2" id="KW-1185">Reference proteome</keyword>
<dbReference type="InParanoid" id="B9TLM1"/>
<sequence length="211" mass="24273">MLIGDDDGLKPGFFERLNRINFEFRKPDVIYSSILQFFHPGVAPWKREGYVSEIRNGFFFLGRDEPFMLDAATRRKAVENSLDNRRGFTFNMQAFIFKREFLDKMRMDGKVFQSPFPDYYLANVAFAIADTVVAVPESLAIAGVSRASFGFTLFNKLEKKGADLLKTDYDADFAYQELKESLLPGKSYTSSYIMTMLHVCKRLGSWTKVRP</sequence>
<feature type="non-terminal residue" evidence="1">
    <location>
        <position position="211"/>
    </location>
</feature>
<gene>
    <name evidence="1" type="ORF">RCOM_2156540</name>
</gene>
<accession>B9TLM1</accession>
<reference evidence="2" key="1">
    <citation type="journal article" date="2010" name="Nat. Biotechnol.">
        <title>Draft genome sequence of the oilseed species Ricinus communis.</title>
        <authorList>
            <person name="Chan A.P."/>
            <person name="Crabtree J."/>
            <person name="Zhao Q."/>
            <person name="Lorenzi H."/>
            <person name="Orvis J."/>
            <person name="Puiu D."/>
            <person name="Melake-Berhan A."/>
            <person name="Jones K.M."/>
            <person name="Redman J."/>
            <person name="Chen G."/>
            <person name="Cahoon E.B."/>
            <person name="Gedil M."/>
            <person name="Stanke M."/>
            <person name="Haas B.J."/>
            <person name="Wortman J.R."/>
            <person name="Fraser-Liggett C.M."/>
            <person name="Ravel J."/>
            <person name="Rabinowicz P.D."/>
        </authorList>
    </citation>
    <scope>NUCLEOTIDE SEQUENCE [LARGE SCALE GENOMIC DNA]</scope>
    <source>
        <strain evidence="2">cv. Hale</strain>
    </source>
</reference>
<evidence type="ECO:0000313" key="2">
    <source>
        <dbReference type="Proteomes" id="UP000008311"/>
    </source>
</evidence>
<evidence type="ECO:0000313" key="1">
    <source>
        <dbReference type="EMBL" id="EEF23243.1"/>
    </source>
</evidence>
<protein>
    <submittedName>
        <fullName evidence="1">Uncharacterized protein</fullName>
    </submittedName>
</protein>
<dbReference type="Proteomes" id="UP000008311">
    <property type="component" value="Unassembled WGS sequence"/>
</dbReference>
<name>B9TLM1_RICCO</name>